<accession>A0A0E3BRI4</accession>
<dbReference type="EMBL" id="AWTP01000125">
    <property type="protein sequence ID" value="KGH08224.1"/>
    <property type="molecule type" value="Genomic_DNA"/>
</dbReference>
<sequence length="62" mass="6705">MFFSDDPDLANARRRVDSIVPGQDIAAHAALKELAALIDKLGLLVDLQPRCEVEAGVEDEEG</sequence>
<reference evidence="1 2" key="1">
    <citation type="submission" date="2013-09" db="EMBL/GenBank/DDBJ databases">
        <title>High correlation between genotypes and phenotypes of environmental bacteria Comamonas testosteroni strains.</title>
        <authorList>
            <person name="Liu L."/>
            <person name="Zhu W."/>
            <person name="Xia X."/>
            <person name="Xu B."/>
            <person name="Luo M."/>
            <person name="Wang G."/>
        </authorList>
    </citation>
    <scope>NUCLEOTIDE SEQUENCE [LARGE SCALE GENOMIC DNA]</scope>
    <source>
        <strain evidence="1 2">DF2</strain>
    </source>
</reference>
<keyword evidence="2" id="KW-1185">Reference proteome</keyword>
<dbReference type="Proteomes" id="UP000029549">
    <property type="component" value="Unassembled WGS sequence"/>
</dbReference>
<dbReference type="AlphaFoldDB" id="A0A0E3BRI4"/>
<proteinExistence type="predicted"/>
<evidence type="ECO:0000313" key="1">
    <source>
        <dbReference type="EMBL" id="KGH08224.1"/>
    </source>
</evidence>
<name>A0A0E3BRI4_9BURK</name>
<evidence type="ECO:0000313" key="2">
    <source>
        <dbReference type="Proteomes" id="UP000029549"/>
    </source>
</evidence>
<protein>
    <submittedName>
        <fullName evidence="1">Uncharacterized protein</fullName>
    </submittedName>
</protein>
<gene>
    <name evidence="1" type="ORF">P608_18565</name>
</gene>
<comment type="caution">
    <text evidence="1">The sequence shown here is derived from an EMBL/GenBank/DDBJ whole genome shotgun (WGS) entry which is preliminary data.</text>
</comment>
<organism evidence="1 2">
    <name type="scientific">Comamonas thiooxydans</name>
    <dbReference type="NCBI Taxonomy" id="363952"/>
    <lineage>
        <taxon>Bacteria</taxon>
        <taxon>Pseudomonadati</taxon>
        <taxon>Pseudomonadota</taxon>
        <taxon>Betaproteobacteria</taxon>
        <taxon>Burkholderiales</taxon>
        <taxon>Comamonadaceae</taxon>
        <taxon>Comamonas</taxon>
    </lineage>
</organism>